<keyword evidence="2" id="KW-0472">Membrane</keyword>
<comment type="caution">
    <text evidence="3">The sequence shown here is derived from an EMBL/GenBank/DDBJ whole genome shotgun (WGS) entry which is preliminary data.</text>
</comment>
<dbReference type="AlphaFoldDB" id="A0A7J5C1G5"/>
<keyword evidence="2" id="KW-0812">Transmembrane</keyword>
<accession>A0A7J5C1G5</accession>
<feature type="compositionally biased region" description="Polar residues" evidence="1">
    <location>
        <begin position="550"/>
        <end position="564"/>
    </location>
</feature>
<dbReference type="Proteomes" id="UP000467240">
    <property type="component" value="Unassembled WGS sequence"/>
</dbReference>
<reference evidence="3 4" key="1">
    <citation type="submission" date="2019-09" db="EMBL/GenBank/DDBJ databases">
        <title>Phylogeny of genus Pseudoclavibacter and closely related genus.</title>
        <authorList>
            <person name="Li Y."/>
        </authorList>
    </citation>
    <scope>NUCLEOTIDE SEQUENCE [LARGE SCALE GENOMIC DNA]</scope>
    <source>
        <strain evidence="3 4">DSM 23821</strain>
    </source>
</reference>
<dbReference type="OrthoDB" id="9796385at2"/>
<keyword evidence="2" id="KW-1133">Transmembrane helix</keyword>
<dbReference type="EMBL" id="WBJZ01000001">
    <property type="protein sequence ID" value="KAB1662461.1"/>
    <property type="molecule type" value="Genomic_DNA"/>
</dbReference>
<organism evidence="3 4">
    <name type="scientific">Pseudoclavibacter chungangensis</name>
    <dbReference type="NCBI Taxonomy" id="587635"/>
    <lineage>
        <taxon>Bacteria</taxon>
        <taxon>Bacillati</taxon>
        <taxon>Actinomycetota</taxon>
        <taxon>Actinomycetes</taxon>
        <taxon>Micrococcales</taxon>
        <taxon>Microbacteriaceae</taxon>
        <taxon>Pseudoclavibacter</taxon>
    </lineage>
</organism>
<dbReference type="SUPFAM" id="SSF50985">
    <property type="entry name" value="RCC1/BLIP-II"/>
    <property type="match status" value="1"/>
</dbReference>
<evidence type="ECO:0000256" key="2">
    <source>
        <dbReference type="SAM" id="Phobius"/>
    </source>
</evidence>
<dbReference type="Gene3D" id="2.130.10.30">
    <property type="entry name" value="Regulator of chromosome condensation 1/beta-lactamase-inhibitor protein II"/>
    <property type="match status" value="1"/>
</dbReference>
<feature type="region of interest" description="Disordered" evidence="1">
    <location>
        <begin position="549"/>
        <end position="579"/>
    </location>
</feature>
<feature type="transmembrane region" description="Helical" evidence="2">
    <location>
        <begin position="588"/>
        <end position="606"/>
    </location>
</feature>
<dbReference type="InterPro" id="IPR009091">
    <property type="entry name" value="RCC1/BLIP-II"/>
</dbReference>
<gene>
    <name evidence="3" type="ORF">F8O01_00485</name>
</gene>
<feature type="region of interest" description="Disordered" evidence="1">
    <location>
        <begin position="96"/>
        <end position="118"/>
    </location>
</feature>
<name>A0A7J5C1G5_9MICO</name>
<keyword evidence="4" id="KW-1185">Reference proteome</keyword>
<evidence type="ECO:0000256" key="1">
    <source>
        <dbReference type="SAM" id="MobiDB-lite"/>
    </source>
</evidence>
<evidence type="ECO:0000313" key="4">
    <source>
        <dbReference type="Proteomes" id="UP000467240"/>
    </source>
</evidence>
<evidence type="ECO:0000313" key="3">
    <source>
        <dbReference type="EMBL" id="KAB1662461.1"/>
    </source>
</evidence>
<protein>
    <submittedName>
        <fullName evidence="3">Uncharacterized protein</fullName>
    </submittedName>
</protein>
<sequence length="615" mass="65273">MELGAEVGVDVPELGAKSLIRAIRNIRMQGTLRKKRRTPSVECANLRGVRHHVVDRVRFLSPETEGSASMSVTPRRLLPLAVLLLAPLLGPMASPAIADDTGPKGTSAGGTDVSLPAPDQPRFTTLASSNTVAAGVDTDGAVWIWGDLARWDGAFDTPPAGPTDGFRYTPVPAERVDGVRFVDVEIGCAGCNSMNTIYALDDEGGLWAWGASRNGYELDPNVPTRIEFPAGVTLEQIEAGDGNSFIALDTEGRVWALPNAPSHEPDSGYSEITHVTEFDAKDISKIAAGGFWNSYYVVIETDGPTWMWGQPYFGEGGTFDFDPTPREIEPPAGETLVDVELADGNDYRDGSPSFTSATGNVWNYRLEWAGEYRPVWTEIDRFEGAGVRTFVVDNDPSLHQLNYTALAEDGRILYAPGDGPAVELEHDGPPIVEVATWGNLSGSMQINVLDEDGRLWWWDASADGARTIDPAPGAFVPVDDMFSVSEVLFGETPAASFEVIDGALRAITPAHEPATVDVTVRTVTAAGAAGPEYVYPAAYTFVAGDPTETPGPTASVLPSGSGSPAPTDEHAQTPGGLASTGGGEIGTWVLPAIVVLVLGGVALLAVRARRTQRDG</sequence>
<proteinExistence type="predicted"/>
<dbReference type="RefSeq" id="WP_158038893.1">
    <property type="nucleotide sequence ID" value="NZ_JACCFV010000001.1"/>
</dbReference>